<dbReference type="PANTHER" id="PTHR42697:SF3">
    <property type="entry name" value="ENDONUCLEASE 8 1"/>
    <property type="match status" value="1"/>
</dbReference>
<dbReference type="GO" id="GO:0008270">
    <property type="term" value="F:zinc ion binding"/>
    <property type="evidence" value="ECO:0007669"/>
    <property type="project" value="InterPro"/>
</dbReference>
<dbReference type="InterPro" id="IPR035937">
    <property type="entry name" value="FPG_N"/>
</dbReference>
<protein>
    <submittedName>
        <fullName evidence="2">DNA glycosylase</fullName>
    </submittedName>
</protein>
<proteinExistence type="predicted"/>
<dbReference type="GO" id="GO:0003676">
    <property type="term" value="F:nucleic acid binding"/>
    <property type="evidence" value="ECO:0007669"/>
    <property type="project" value="InterPro"/>
</dbReference>
<organism evidence="2 3">
    <name type="scientific">Intrasporangium chromatireducens Q5-1</name>
    <dbReference type="NCBI Taxonomy" id="584657"/>
    <lineage>
        <taxon>Bacteria</taxon>
        <taxon>Bacillati</taxon>
        <taxon>Actinomycetota</taxon>
        <taxon>Actinomycetes</taxon>
        <taxon>Micrococcales</taxon>
        <taxon>Intrasporangiaceae</taxon>
        <taxon>Intrasporangium</taxon>
    </lineage>
</organism>
<evidence type="ECO:0000259" key="1">
    <source>
        <dbReference type="PROSITE" id="PS51068"/>
    </source>
</evidence>
<dbReference type="Proteomes" id="UP000019494">
    <property type="component" value="Unassembled WGS sequence"/>
</dbReference>
<feature type="domain" description="Formamidopyrimidine-DNA glycosylase catalytic" evidence="1">
    <location>
        <begin position="1"/>
        <end position="95"/>
    </location>
</feature>
<dbReference type="Gene3D" id="1.10.8.50">
    <property type="match status" value="1"/>
</dbReference>
<evidence type="ECO:0000313" key="2">
    <source>
        <dbReference type="EMBL" id="EWT03857.1"/>
    </source>
</evidence>
<reference evidence="3" key="1">
    <citation type="submission" date="2013-08" db="EMBL/GenBank/DDBJ databases">
        <title>Intrasporangium oryzae NRRL B-24470.</title>
        <authorList>
            <person name="Liu H."/>
            <person name="Wang G."/>
        </authorList>
    </citation>
    <scope>NUCLEOTIDE SEQUENCE [LARGE SCALE GENOMIC DNA]</scope>
    <source>
        <strain evidence="3">Q5-1</strain>
    </source>
</reference>
<dbReference type="GO" id="GO:0003906">
    <property type="term" value="F:DNA-(apurinic or apyrimidinic site) endonuclease activity"/>
    <property type="evidence" value="ECO:0007669"/>
    <property type="project" value="InterPro"/>
</dbReference>
<dbReference type="SUPFAM" id="SSF46946">
    <property type="entry name" value="S13-like H2TH domain"/>
    <property type="match status" value="1"/>
</dbReference>
<name>W9GF61_9MICO</name>
<keyword evidence="3" id="KW-1185">Reference proteome</keyword>
<comment type="caution">
    <text evidence="2">The sequence shown here is derived from an EMBL/GenBank/DDBJ whole genome shotgun (WGS) entry which is preliminary data.</text>
</comment>
<dbReference type="GO" id="GO:0006284">
    <property type="term" value="P:base-excision repair"/>
    <property type="evidence" value="ECO:0007669"/>
    <property type="project" value="InterPro"/>
</dbReference>
<dbReference type="InterPro" id="IPR012319">
    <property type="entry name" value="FPG_cat"/>
</dbReference>
<sequence>MPEGHTIHALADRLVRAFGERPVEVTSPQGRFAADAALLDGRVLEGALADGKHLFVDIDDRILHVHLGLIGTFPVIPFERRPPEPVGAVRLRLVGEGHYADLRGPMVCALIDEQARESVRSALGPDPLDPKADPQLALARLRRTGRGIGALLMDQAVVAGV</sequence>
<evidence type="ECO:0000313" key="3">
    <source>
        <dbReference type="Proteomes" id="UP000019494"/>
    </source>
</evidence>
<feature type="non-terminal residue" evidence="2">
    <location>
        <position position="161"/>
    </location>
</feature>
<dbReference type="PROSITE" id="PS51068">
    <property type="entry name" value="FPG_CAT"/>
    <property type="match status" value="1"/>
</dbReference>
<dbReference type="InterPro" id="IPR010979">
    <property type="entry name" value="Ribosomal_uS13-like_H2TH"/>
</dbReference>
<dbReference type="SMART" id="SM00898">
    <property type="entry name" value="Fapy_DNA_glyco"/>
    <property type="match status" value="1"/>
</dbReference>
<dbReference type="SUPFAM" id="SSF81624">
    <property type="entry name" value="N-terminal domain of MutM-like DNA repair proteins"/>
    <property type="match status" value="1"/>
</dbReference>
<dbReference type="PANTHER" id="PTHR42697">
    <property type="entry name" value="ENDONUCLEASE 8"/>
    <property type="match status" value="1"/>
</dbReference>
<dbReference type="Gene3D" id="3.20.190.10">
    <property type="entry name" value="MutM-like, N-terminal"/>
    <property type="match status" value="1"/>
</dbReference>
<dbReference type="RefSeq" id="WP_034722469.1">
    <property type="nucleotide sequence ID" value="NZ_AWQS01000423.1"/>
</dbReference>
<dbReference type="Pfam" id="PF01149">
    <property type="entry name" value="Fapy_DNA_glyco"/>
    <property type="match status" value="1"/>
</dbReference>
<dbReference type="EMBL" id="AWQS01000423">
    <property type="protein sequence ID" value="EWT03857.1"/>
    <property type="molecule type" value="Genomic_DNA"/>
</dbReference>
<dbReference type="AlphaFoldDB" id="W9GF61"/>
<dbReference type="GO" id="GO:0000703">
    <property type="term" value="F:oxidized pyrimidine nucleobase lesion DNA N-glycosylase activity"/>
    <property type="evidence" value="ECO:0007669"/>
    <property type="project" value="TreeGrafter"/>
</dbReference>
<accession>W9GF61</accession>
<dbReference type="CDD" id="cd08970">
    <property type="entry name" value="AcNei1_N"/>
    <property type="match status" value="1"/>
</dbReference>
<gene>
    <name evidence="2" type="ORF">N864_17610</name>
</gene>